<dbReference type="HOGENOM" id="CLU_003387_0_0_1"/>
<dbReference type="GO" id="GO:0003968">
    <property type="term" value="F:RNA-directed RNA polymerase activity"/>
    <property type="evidence" value="ECO:0007669"/>
    <property type="project" value="UniProtKB-KW"/>
</dbReference>
<evidence type="ECO:0000256" key="2">
    <source>
        <dbReference type="SAM" id="MobiDB-lite"/>
    </source>
</evidence>
<evidence type="ECO:0000313" key="4">
    <source>
        <dbReference type="EMBL" id="KIK35901.1"/>
    </source>
</evidence>
<dbReference type="InParanoid" id="A0A0D0A2G3"/>
<keyword evidence="1" id="KW-0696">RNA-directed RNA polymerase</keyword>
<comment type="similarity">
    <text evidence="1">Belongs to the RdRP family.</text>
</comment>
<dbReference type="InterPro" id="IPR057596">
    <property type="entry name" value="RDRP_core"/>
</dbReference>
<accession>A0A0D0A2G3</accession>
<dbReference type="GO" id="GO:0030422">
    <property type="term" value="P:siRNA processing"/>
    <property type="evidence" value="ECO:0007669"/>
    <property type="project" value="TreeGrafter"/>
</dbReference>
<dbReference type="InterPro" id="IPR007855">
    <property type="entry name" value="RDRP"/>
</dbReference>
<keyword evidence="1" id="KW-0548">Nucleotidyltransferase</keyword>
<name>A0A0D0A2G3_9AGAM</name>
<evidence type="ECO:0000313" key="5">
    <source>
        <dbReference type="Proteomes" id="UP000054485"/>
    </source>
</evidence>
<dbReference type="GO" id="GO:0031380">
    <property type="term" value="C:nuclear RNA-directed RNA polymerase complex"/>
    <property type="evidence" value="ECO:0007669"/>
    <property type="project" value="TreeGrafter"/>
</dbReference>
<dbReference type="OrthoDB" id="10055769at2759"/>
<organism evidence="4 5">
    <name type="scientific">Suillus luteus UH-Slu-Lm8-n1</name>
    <dbReference type="NCBI Taxonomy" id="930992"/>
    <lineage>
        <taxon>Eukaryota</taxon>
        <taxon>Fungi</taxon>
        <taxon>Dikarya</taxon>
        <taxon>Basidiomycota</taxon>
        <taxon>Agaricomycotina</taxon>
        <taxon>Agaricomycetes</taxon>
        <taxon>Agaricomycetidae</taxon>
        <taxon>Boletales</taxon>
        <taxon>Suillineae</taxon>
        <taxon>Suillaceae</taxon>
        <taxon>Suillus</taxon>
    </lineage>
</organism>
<keyword evidence="1" id="KW-0694">RNA-binding</keyword>
<protein>
    <recommendedName>
        <fullName evidence="1">RNA-dependent RNA polymerase</fullName>
        <ecNumber evidence="1">2.7.7.48</ecNumber>
    </recommendedName>
</protein>
<comment type="catalytic activity">
    <reaction evidence="1">
        <text>RNA(n) + a ribonucleoside 5'-triphosphate = RNA(n+1) + diphosphate</text>
        <dbReference type="Rhea" id="RHEA:21248"/>
        <dbReference type="Rhea" id="RHEA-COMP:14527"/>
        <dbReference type="Rhea" id="RHEA-COMP:17342"/>
        <dbReference type="ChEBI" id="CHEBI:33019"/>
        <dbReference type="ChEBI" id="CHEBI:61557"/>
        <dbReference type="ChEBI" id="CHEBI:140395"/>
        <dbReference type="EC" id="2.7.7.48"/>
    </reaction>
</comment>
<feature type="compositionally biased region" description="Low complexity" evidence="2">
    <location>
        <begin position="88"/>
        <end position="111"/>
    </location>
</feature>
<dbReference type="EC" id="2.7.7.48" evidence="1"/>
<sequence length="1127" mass="125289">MDPKTVVYESSDDEEYSYGWDDFKMQPPIQPLAKVLGEKLSISQETTPRAPRIDTGSRRRVSHDEDMFEIGEVLSKPAVIESDSDSGSAPSTEESSLFSSRTTSMSSVGSTITGLKRAPDWSLPPPPAVKRKFSPPPPVVNLPQVSRKHRCPEFGVELDIVYIAHCEGAQAILDKHELAWGTVFELARGVTRGMWKFQDMTEPRLQQLKGTNAQSAWKVATVMADKVPSTMGAHSELWLEYDREQLALVENKGRGLGTMGQWEGKDNWYGGKIQQVARIVKAGTTFKFELEKPEIRRSHRFARFLGSRHILQVRVPDNLTYDKVGSALREFLISSKFVLCGRVFVPFHAKEGSVYLFETNENIDRQTNLGHGDGQRVSLYQFVKWHNPLQSNLSQPISKWSTRWALGLSTSVPTIEFSPENILFIDDQYAVNCGEGKPPAEKIMTDGCGYISGAALTAIMRVMKYSSRPTAVQGRIAGAKGMWVLHPDSEHQIPDGPPIIWIRDSQNKIKLGPLHKVDSAHRIFDLLAPSRVTGPSRLSSQTLVNLAHGHVPLPVLKELMADGLHEEVRQLTEWSGPDSMLMVWRAVEQAGRVVTSRLRRRIAGQARALGLGQIRPNEELAAGIDDCDDDAVNPSLGGSVNRGRNPLSGEPLTLHESVLELLQAGFHPLKLDRLFCSLERVVTLVLDDYIEKFHIPVKESLEAYIIPDPYGVLEEGQIHFRSSELITDSESGTQMDTVTGSVLVWRNPTRLPSDVQKVTAVSHPKLANYFDVIVFPVKGERSLASYLGGGDTVTLVWSKRLVENFKTSPLCTAPAGLSDDFEREVEHVKDFDRRVSKLSQKEAQTAFQKVLLLGLAETKIGLYSKFHDLAVYERGYASATAIRLAYMFTTCLDASKTGLRVKSHVFEEDRKSCGNRKPYYMVALEQSTAEGQTVSKRKGSTPYILDALVDEGRRLRDDFLKQYSVLRSSSTNTTDHDLTLPYLSASRRATQAANAGIRVLQDNLSVIKDHVKRAHGVWLAAIALQKKAPEGRGSSDPRSQAILKSVQHFAQRPEVLFFSEEDLKIIMASCAYNLNSSFGFSVAFTELCAIKARAQGAVLFADRFAEVMCIPSNILRALSQAQDDADD</sequence>
<dbReference type="Pfam" id="PF05183">
    <property type="entry name" value="RdRP"/>
    <property type="match status" value="1"/>
</dbReference>
<dbReference type="PANTHER" id="PTHR23079">
    <property type="entry name" value="RNA-DEPENDENT RNA POLYMERASE"/>
    <property type="match status" value="1"/>
</dbReference>
<feature type="domain" description="RDRP core" evidence="3">
    <location>
        <begin position="285"/>
        <end position="948"/>
    </location>
</feature>
<gene>
    <name evidence="4" type="ORF">CY34DRAFT_811799</name>
</gene>
<proteinExistence type="inferred from homology"/>
<evidence type="ECO:0000256" key="1">
    <source>
        <dbReference type="RuleBase" id="RU363098"/>
    </source>
</evidence>
<reference evidence="4 5" key="1">
    <citation type="submission" date="2014-04" db="EMBL/GenBank/DDBJ databases">
        <authorList>
            <consortium name="DOE Joint Genome Institute"/>
            <person name="Kuo A."/>
            <person name="Ruytinx J."/>
            <person name="Rineau F."/>
            <person name="Colpaert J."/>
            <person name="Kohler A."/>
            <person name="Nagy L.G."/>
            <person name="Floudas D."/>
            <person name="Copeland A."/>
            <person name="Barry K.W."/>
            <person name="Cichocki N."/>
            <person name="Veneault-Fourrey C."/>
            <person name="LaButti K."/>
            <person name="Lindquist E.A."/>
            <person name="Lipzen A."/>
            <person name="Lundell T."/>
            <person name="Morin E."/>
            <person name="Murat C."/>
            <person name="Sun H."/>
            <person name="Tunlid A."/>
            <person name="Henrissat B."/>
            <person name="Grigoriev I.V."/>
            <person name="Hibbett D.S."/>
            <person name="Martin F."/>
            <person name="Nordberg H.P."/>
            <person name="Cantor M.N."/>
            <person name="Hua S.X."/>
        </authorList>
    </citation>
    <scope>NUCLEOTIDE SEQUENCE [LARGE SCALE GENOMIC DNA]</scope>
    <source>
        <strain evidence="4 5">UH-Slu-Lm8-n1</strain>
    </source>
</reference>
<dbReference type="GO" id="GO:0003723">
    <property type="term" value="F:RNA binding"/>
    <property type="evidence" value="ECO:0007669"/>
    <property type="project" value="UniProtKB-KW"/>
</dbReference>
<dbReference type="PANTHER" id="PTHR23079:SF14">
    <property type="entry name" value="RNA-DEPENDENT RNA POLYMERASE"/>
    <property type="match status" value="1"/>
</dbReference>
<dbReference type="EMBL" id="KN835579">
    <property type="protein sequence ID" value="KIK35901.1"/>
    <property type="molecule type" value="Genomic_DNA"/>
</dbReference>
<dbReference type="STRING" id="930992.A0A0D0A2G3"/>
<keyword evidence="1" id="KW-0808">Transferase</keyword>
<dbReference type="AlphaFoldDB" id="A0A0D0A2G3"/>
<evidence type="ECO:0000259" key="3">
    <source>
        <dbReference type="Pfam" id="PF05183"/>
    </source>
</evidence>
<feature type="compositionally biased region" description="Pro residues" evidence="2">
    <location>
        <begin position="122"/>
        <end position="135"/>
    </location>
</feature>
<reference evidence="5" key="2">
    <citation type="submission" date="2015-01" db="EMBL/GenBank/DDBJ databases">
        <title>Evolutionary Origins and Diversification of the Mycorrhizal Mutualists.</title>
        <authorList>
            <consortium name="DOE Joint Genome Institute"/>
            <consortium name="Mycorrhizal Genomics Consortium"/>
            <person name="Kohler A."/>
            <person name="Kuo A."/>
            <person name="Nagy L.G."/>
            <person name="Floudas D."/>
            <person name="Copeland A."/>
            <person name="Barry K.W."/>
            <person name="Cichocki N."/>
            <person name="Veneault-Fourrey C."/>
            <person name="LaButti K."/>
            <person name="Lindquist E.A."/>
            <person name="Lipzen A."/>
            <person name="Lundell T."/>
            <person name="Morin E."/>
            <person name="Murat C."/>
            <person name="Riley R."/>
            <person name="Ohm R."/>
            <person name="Sun H."/>
            <person name="Tunlid A."/>
            <person name="Henrissat B."/>
            <person name="Grigoriev I.V."/>
            <person name="Hibbett D.S."/>
            <person name="Martin F."/>
        </authorList>
    </citation>
    <scope>NUCLEOTIDE SEQUENCE [LARGE SCALE GENOMIC DNA]</scope>
    <source>
        <strain evidence="5">UH-Slu-Lm8-n1</strain>
    </source>
</reference>
<dbReference type="Proteomes" id="UP000054485">
    <property type="component" value="Unassembled WGS sequence"/>
</dbReference>
<keyword evidence="5" id="KW-1185">Reference proteome</keyword>
<feature type="compositionally biased region" description="Basic and acidic residues" evidence="2">
    <location>
        <begin position="51"/>
        <end position="65"/>
    </location>
</feature>
<feature type="region of interest" description="Disordered" evidence="2">
    <location>
        <begin position="41"/>
        <end position="135"/>
    </location>
</feature>